<accession>A0A1T5AZR0</accession>
<protein>
    <submittedName>
        <fullName evidence="7">Thiol-disulfide isomerase or thioredoxin</fullName>
    </submittedName>
</protein>
<dbReference type="Gene3D" id="3.40.30.10">
    <property type="entry name" value="Glutaredoxin"/>
    <property type="match status" value="1"/>
</dbReference>
<dbReference type="STRING" id="1513896.SAMN05660841_00325"/>
<dbReference type="PANTHER" id="PTHR42852:SF6">
    <property type="entry name" value="THIOL:DISULFIDE INTERCHANGE PROTEIN DSBE"/>
    <property type="match status" value="1"/>
</dbReference>
<dbReference type="GO" id="GO:0016853">
    <property type="term" value="F:isomerase activity"/>
    <property type="evidence" value="ECO:0007669"/>
    <property type="project" value="UniProtKB-KW"/>
</dbReference>
<dbReference type="Pfam" id="PF00578">
    <property type="entry name" value="AhpC-TSA"/>
    <property type="match status" value="1"/>
</dbReference>
<dbReference type="GO" id="GO:0016491">
    <property type="term" value="F:oxidoreductase activity"/>
    <property type="evidence" value="ECO:0007669"/>
    <property type="project" value="InterPro"/>
</dbReference>
<evidence type="ECO:0000256" key="2">
    <source>
        <dbReference type="ARBA" id="ARBA00022748"/>
    </source>
</evidence>
<sequence>MLPITKHISAATLALTLLGVGQQSLAQDKFILQGQWDKKVNNKAVVLRYKDQNGKERQDTLALKKGRLNYQGTTAYGNRAYISFIPTAKGQPAINDYQQFYLEKGKYTIQGDTSMATAQIKGTQAQSDHLQYEEMVGKPHKVYQKLAREFMDARSKKDSTGMADIQKKIAPVYQEIESQLDAFIFGHPDSWVALDAVNDNKTMVIDPVVFDPYYKALSPRVLASYTGQLLTQKYDKAKQLSIGKSMDFTLPDQHGNPFSLSSLKGKYVLVDFWASWCVPCRAENPHLLKAYNKLKDRGFDIVGISLDDTKENWLHAVKADGMPWIQVGDLKGFKSEIAVRYGITAIPQNVLVDRQGVIIAKNLRGEKVDEEIEKLIK</sequence>
<dbReference type="InterPro" id="IPR025380">
    <property type="entry name" value="DUF4369"/>
</dbReference>
<organism evidence="7 8">
    <name type="scientific">Sphingobacterium nematocida</name>
    <dbReference type="NCBI Taxonomy" id="1513896"/>
    <lineage>
        <taxon>Bacteria</taxon>
        <taxon>Pseudomonadati</taxon>
        <taxon>Bacteroidota</taxon>
        <taxon>Sphingobacteriia</taxon>
        <taxon>Sphingobacteriales</taxon>
        <taxon>Sphingobacteriaceae</taxon>
        <taxon>Sphingobacterium</taxon>
    </lineage>
</organism>
<gene>
    <name evidence="7" type="ORF">SAMN05660841_00325</name>
</gene>
<dbReference type="InterPro" id="IPR017937">
    <property type="entry name" value="Thioredoxin_CS"/>
</dbReference>
<keyword evidence="4" id="KW-0676">Redox-active center</keyword>
<keyword evidence="3" id="KW-1015">Disulfide bond</keyword>
<dbReference type="GO" id="GO:0017004">
    <property type="term" value="P:cytochrome complex assembly"/>
    <property type="evidence" value="ECO:0007669"/>
    <property type="project" value="UniProtKB-KW"/>
</dbReference>
<dbReference type="InterPro" id="IPR036249">
    <property type="entry name" value="Thioredoxin-like_sf"/>
</dbReference>
<dbReference type="EMBL" id="FUZF01000001">
    <property type="protein sequence ID" value="SKB40446.1"/>
    <property type="molecule type" value="Genomic_DNA"/>
</dbReference>
<evidence type="ECO:0000313" key="7">
    <source>
        <dbReference type="EMBL" id="SKB40446.1"/>
    </source>
</evidence>
<keyword evidence="2" id="KW-0201">Cytochrome c-type biogenesis</keyword>
<proteinExistence type="predicted"/>
<comment type="subcellular location">
    <subcellularLocation>
        <location evidence="1">Cell envelope</location>
    </subcellularLocation>
</comment>
<evidence type="ECO:0000313" key="8">
    <source>
        <dbReference type="Proteomes" id="UP000190150"/>
    </source>
</evidence>
<evidence type="ECO:0000256" key="3">
    <source>
        <dbReference type="ARBA" id="ARBA00023157"/>
    </source>
</evidence>
<evidence type="ECO:0000256" key="5">
    <source>
        <dbReference type="SAM" id="SignalP"/>
    </source>
</evidence>
<evidence type="ECO:0000256" key="1">
    <source>
        <dbReference type="ARBA" id="ARBA00004196"/>
    </source>
</evidence>
<keyword evidence="7" id="KW-0413">Isomerase</keyword>
<dbReference type="InterPro" id="IPR013766">
    <property type="entry name" value="Thioredoxin_domain"/>
</dbReference>
<keyword evidence="8" id="KW-1185">Reference proteome</keyword>
<evidence type="ECO:0000259" key="6">
    <source>
        <dbReference type="PROSITE" id="PS51352"/>
    </source>
</evidence>
<dbReference type="AlphaFoldDB" id="A0A1T5AZR0"/>
<dbReference type="PROSITE" id="PS00194">
    <property type="entry name" value="THIOREDOXIN_1"/>
    <property type="match status" value="1"/>
</dbReference>
<dbReference type="InterPro" id="IPR050553">
    <property type="entry name" value="Thioredoxin_ResA/DsbE_sf"/>
</dbReference>
<dbReference type="PROSITE" id="PS51352">
    <property type="entry name" value="THIOREDOXIN_2"/>
    <property type="match status" value="1"/>
</dbReference>
<dbReference type="PANTHER" id="PTHR42852">
    <property type="entry name" value="THIOL:DISULFIDE INTERCHANGE PROTEIN DSBE"/>
    <property type="match status" value="1"/>
</dbReference>
<dbReference type="CDD" id="cd02966">
    <property type="entry name" value="TlpA_like_family"/>
    <property type="match status" value="1"/>
</dbReference>
<evidence type="ECO:0000256" key="4">
    <source>
        <dbReference type="ARBA" id="ARBA00023284"/>
    </source>
</evidence>
<feature type="signal peptide" evidence="5">
    <location>
        <begin position="1"/>
        <end position="26"/>
    </location>
</feature>
<reference evidence="8" key="1">
    <citation type="submission" date="2017-02" db="EMBL/GenBank/DDBJ databases">
        <authorList>
            <person name="Varghese N."/>
            <person name="Submissions S."/>
        </authorList>
    </citation>
    <scope>NUCLEOTIDE SEQUENCE [LARGE SCALE GENOMIC DNA]</scope>
    <source>
        <strain evidence="8">DSM 24091</strain>
    </source>
</reference>
<dbReference type="RefSeq" id="WP_079640675.1">
    <property type="nucleotide sequence ID" value="NZ_FUZF01000001.1"/>
</dbReference>
<feature type="domain" description="Thioredoxin" evidence="6">
    <location>
        <begin position="239"/>
        <end position="377"/>
    </location>
</feature>
<dbReference type="InterPro" id="IPR000866">
    <property type="entry name" value="AhpC/TSA"/>
</dbReference>
<feature type="chain" id="PRO_5010589937" evidence="5">
    <location>
        <begin position="27"/>
        <end position="377"/>
    </location>
</feature>
<keyword evidence="5" id="KW-0732">Signal</keyword>
<dbReference type="GO" id="GO:0030313">
    <property type="term" value="C:cell envelope"/>
    <property type="evidence" value="ECO:0007669"/>
    <property type="project" value="UniProtKB-SubCell"/>
</dbReference>
<dbReference type="SUPFAM" id="SSF52833">
    <property type="entry name" value="Thioredoxin-like"/>
    <property type="match status" value="1"/>
</dbReference>
<dbReference type="OrthoDB" id="750178at2"/>
<dbReference type="Pfam" id="PF14289">
    <property type="entry name" value="DUF4369"/>
    <property type="match status" value="1"/>
</dbReference>
<name>A0A1T5AZR0_9SPHI</name>
<dbReference type="GO" id="GO:0016209">
    <property type="term" value="F:antioxidant activity"/>
    <property type="evidence" value="ECO:0007669"/>
    <property type="project" value="InterPro"/>
</dbReference>
<dbReference type="Proteomes" id="UP000190150">
    <property type="component" value="Unassembled WGS sequence"/>
</dbReference>